<dbReference type="InterPro" id="IPR026881">
    <property type="entry name" value="WYL_dom"/>
</dbReference>
<dbReference type="PANTHER" id="PTHR34580">
    <property type="match status" value="1"/>
</dbReference>
<proteinExistence type="predicted"/>
<dbReference type="Pfam" id="PF13280">
    <property type="entry name" value="WYL"/>
    <property type="match status" value="1"/>
</dbReference>
<organism evidence="2 3">
    <name type="scientific">Helicobacter colisuis</name>
    <dbReference type="NCBI Taxonomy" id="2949739"/>
    <lineage>
        <taxon>Bacteria</taxon>
        <taxon>Pseudomonadati</taxon>
        <taxon>Campylobacterota</taxon>
        <taxon>Epsilonproteobacteria</taxon>
        <taxon>Campylobacterales</taxon>
        <taxon>Helicobacteraceae</taxon>
        <taxon>Helicobacter</taxon>
    </lineage>
</organism>
<keyword evidence="3" id="KW-1185">Reference proteome</keyword>
<evidence type="ECO:0000313" key="3">
    <source>
        <dbReference type="Proteomes" id="UP001057522"/>
    </source>
</evidence>
<feature type="domain" description="WYL" evidence="1">
    <location>
        <begin position="120"/>
        <end position="183"/>
    </location>
</feature>
<sequence length="290" mass="34313">MNHDKLAVRLAQILMRFNDGGRFSLEELASEFGVDIRTIQRDLNQRLSFMPIKKENGKYFLESFVLGKLSFKDIQNFAMLSGIQELYPKLDKDFITDLLNSKVNSVFMVKNEGFEKVSYELFESISIAIVKHNVLSFVYKDKDKNREVNPYKLINNKGIWYVLVDEKGKLKHFALSKIKNLKITKQNFTPQQEFLQQIKEDASIWLNATKEATIKLDKKGKDYFFRKKLFEYCEIVDEDEKYFILNVRFSYDDELLNVVKQWIPYIKIISPLELKEKLHILLQEYLNQDS</sequence>
<dbReference type="Proteomes" id="UP001057522">
    <property type="component" value="Unassembled WGS sequence"/>
</dbReference>
<evidence type="ECO:0000313" key="2">
    <source>
        <dbReference type="EMBL" id="MCL9819556.1"/>
    </source>
</evidence>
<dbReference type="PANTHER" id="PTHR34580:SF1">
    <property type="entry name" value="PROTEIN PAFC"/>
    <property type="match status" value="1"/>
</dbReference>
<evidence type="ECO:0000259" key="1">
    <source>
        <dbReference type="Pfam" id="PF13280"/>
    </source>
</evidence>
<comment type="caution">
    <text evidence="2">The sequence shown here is derived from an EMBL/GenBank/DDBJ whole genome shotgun (WGS) entry which is preliminary data.</text>
</comment>
<reference evidence="2" key="1">
    <citation type="submission" date="2022-06" db="EMBL/GenBank/DDBJ databases">
        <title>Helicobacter colisuis sp. nov.</title>
        <authorList>
            <person name="Papic B."/>
            <person name="Gruntar I."/>
        </authorList>
    </citation>
    <scope>NUCLEOTIDE SEQUENCE</scope>
    <source>
        <strain evidence="2">11154-15</strain>
    </source>
</reference>
<dbReference type="RefSeq" id="WP_250604294.1">
    <property type="nucleotide sequence ID" value="NZ_JAMOKX010000004.1"/>
</dbReference>
<dbReference type="EMBL" id="JAMOKX010000004">
    <property type="protein sequence ID" value="MCL9819556.1"/>
    <property type="molecule type" value="Genomic_DNA"/>
</dbReference>
<dbReference type="InterPro" id="IPR051534">
    <property type="entry name" value="CBASS_pafABC_assoc_protein"/>
</dbReference>
<dbReference type="PROSITE" id="PS52050">
    <property type="entry name" value="WYL"/>
    <property type="match status" value="1"/>
</dbReference>
<name>A0ABT0TUF7_9HELI</name>
<gene>
    <name evidence="2" type="ORF">NCR95_05160</name>
</gene>
<accession>A0ABT0TUF7</accession>
<protein>
    <submittedName>
        <fullName evidence="2">YafY family transcriptional regulator</fullName>
    </submittedName>
</protein>